<evidence type="ECO:0000256" key="19">
    <source>
        <dbReference type="ARBA" id="ARBA00023170"/>
    </source>
</evidence>
<evidence type="ECO:0000256" key="17">
    <source>
        <dbReference type="ARBA" id="ARBA00023121"/>
    </source>
</evidence>
<dbReference type="PROSITE" id="PS00108">
    <property type="entry name" value="PROTEIN_KINASE_ST"/>
    <property type="match status" value="1"/>
</dbReference>
<evidence type="ECO:0000256" key="22">
    <source>
        <dbReference type="ARBA" id="ARBA00048679"/>
    </source>
</evidence>
<feature type="transmembrane region" description="Helical" evidence="24">
    <location>
        <begin position="820"/>
        <end position="843"/>
    </location>
</feature>
<dbReference type="Pfam" id="PF07714">
    <property type="entry name" value="PK_Tyr_Ser-Thr"/>
    <property type="match status" value="1"/>
</dbReference>
<keyword evidence="9" id="KW-0808">Transferase</keyword>
<dbReference type="GO" id="GO:0009742">
    <property type="term" value="P:brassinosteroid mediated signaling pathway"/>
    <property type="evidence" value="ECO:0007669"/>
    <property type="project" value="UniProtKB-ARBA"/>
</dbReference>
<comment type="catalytic activity">
    <reaction evidence="22">
        <text>L-seryl-[protein] + ATP = O-phospho-L-seryl-[protein] + ADP + H(+)</text>
        <dbReference type="Rhea" id="RHEA:17989"/>
        <dbReference type="Rhea" id="RHEA-COMP:9863"/>
        <dbReference type="Rhea" id="RHEA-COMP:11604"/>
        <dbReference type="ChEBI" id="CHEBI:15378"/>
        <dbReference type="ChEBI" id="CHEBI:29999"/>
        <dbReference type="ChEBI" id="CHEBI:30616"/>
        <dbReference type="ChEBI" id="CHEBI:83421"/>
        <dbReference type="ChEBI" id="CHEBI:456216"/>
        <dbReference type="EC" id="2.7.11.1"/>
    </reaction>
</comment>
<keyword evidence="13 23" id="KW-0547">Nucleotide-binding</keyword>
<keyword evidence="10 24" id="KW-0812">Transmembrane</keyword>
<comment type="catalytic activity">
    <reaction evidence="21">
        <text>L-threonyl-[protein] + ATP = O-phospho-L-threonyl-[protein] + ADP + H(+)</text>
        <dbReference type="Rhea" id="RHEA:46608"/>
        <dbReference type="Rhea" id="RHEA-COMP:11060"/>
        <dbReference type="Rhea" id="RHEA-COMP:11605"/>
        <dbReference type="ChEBI" id="CHEBI:15378"/>
        <dbReference type="ChEBI" id="CHEBI:30013"/>
        <dbReference type="ChEBI" id="CHEBI:30616"/>
        <dbReference type="ChEBI" id="CHEBI:61977"/>
        <dbReference type="ChEBI" id="CHEBI:456216"/>
        <dbReference type="EC" id="2.7.11.1"/>
    </reaction>
</comment>
<dbReference type="EMBL" id="GHES01024411">
    <property type="protein sequence ID" value="MPA54970.1"/>
    <property type="molecule type" value="Transcribed_RNA"/>
</dbReference>
<keyword evidence="15 23" id="KW-0067">ATP-binding</keyword>
<dbReference type="GO" id="GO:0051707">
    <property type="term" value="P:response to other organism"/>
    <property type="evidence" value="ECO:0007669"/>
    <property type="project" value="UniProtKB-ARBA"/>
</dbReference>
<dbReference type="FunFam" id="3.30.1490.310:FF:000001">
    <property type="entry name" value="Serine/threonine-protein kinase BRI1-like 1"/>
    <property type="match status" value="1"/>
</dbReference>
<dbReference type="Pfam" id="PF20141">
    <property type="entry name" value="Island"/>
    <property type="match status" value="1"/>
</dbReference>
<keyword evidence="7" id="KW-0433">Leucine-rich repeat</keyword>
<evidence type="ECO:0000256" key="8">
    <source>
        <dbReference type="ARBA" id="ARBA00022665"/>
    </source>
</evidence>
<dbReference type="GO" id="GO:0009791">
    <property type="term" value="P:post-embryonic development"/>
    <property type="evidence" value="ECO:0007669"/>
    <property type="project" value="UniProtKB-ARBA"/>
</dbReference>
<evidence type="ECO:0000256" key="18">
    <source>
        <dbReference type="ARBA" id="ARBA00023136"/>
    </source>
</evidence>
<keyword evidence="17" id="KW-0446">Lipid-binding</keyword>
<evidence type="ECO:0000256" key="1">
    <source>
        <dbReference type="ARBA" id="ARBA00004251"/>
    </source>
</evidence>
<keyword evidence="16 24" id="KW-1133">Transmembrane helix</keyword>
<dbReference type="Pfam" id="PF00560">
    <property type="entry name" value="LRR_1"/>
    <property type="match status" value="11"/>
</dbReference>
<keyword evidence="19" id="KW-0675">Receptor</keyword>
<dbReference type="GO" id="GO:0005886">
    <property type="term" value="C:plasma membrane"/>
    <property type="evidence" value="ECO:0007669"/>
    <property type="project" value="UniProtKB-SubCell"/>
</dbReference>
<dbReference type="PROSITE" id="PS51450">
    <property type="entry name" value="LRR"/>
    <property type="match status" value="1"/>
</dbReference>
<dbReference type="GO" id="GO:0033612">
    <property type="term" value="F:receptor serine/threonine kinase binding"/>
    <property type="evidence" value="ECO:0007669"/>
    <property type="project" value="TreeGrafter"/>
</dbReference>
<dbReference type="SUPFAM" id="SSF52058">
    <property type="entry name" value="L domain-like"/>
    <property type="match status" value="1"/>
</dbReference>
<dbReference type="GO" id="GO:0005524">
    <property type="term" value="F:ATP binding"/>
    <property type="evidence" value="ECO:0007669"/>
    <property type="project" value="UniProtKB-UniRule"/>
</dbReference>
<evidence type="ECO:0000256" key="14">
    <source>
        <dbReference type="ARBA" id="ARBA00022777"/>
    </source>
</evidence>
<dbReference type="GO" id="GO:0004674">
    <property type="term" value="F:protein serine/threonine kinase activity"/>
    <property type="evidence" value="ECO:0007669"/>
    <property type="project" value="UniProtKB-KW"/>
</dbReference>
<dbReference type="InterPro" id="IPR008271">
    <property type="entry name" value="Ser/Thr_kinase_AS"/>
</dbReference>
<keyword evidence="5" id="KW-1003">Cell membrane</keyword>
<dbReference type="PROSITE" id="PS50011">
    <property type="entry name" value="PROTEIN_KINASE_DOM"/>
    <property type="match status" value="1"/>
</dbReference>
<dbReference type="Pfam" id="PF13855">
    <property type="entry name" value="LRR_8"/>
    <property type="match status" value="1"/>
</dbReference>
<comment type="similarity">
    <text evidence="2">Belongs to the protein kinase superfamily. Ser/Thr protein kinase family.</text>
</comment>
<dbReference type="InterPro" id="IPR045381">
    <property type="entry name" value="BRI1_island_dom"/>
</dbReference>
<dbReference type="FunFam" id="3.80.10.10:FF:000111">
    <property type="entry name" value="LRR receptor-like serine/threonine-protein kinase ERECTA"/>
    <property type="match status" value="1"/>
</dbReference>
<evidence type="ECO:0000256" key="10">
    <source>
        <dbReference type="ARBA" id="ARBA00022692"/>
    </source>
</evidence>
<dbReference type="AlphaFoldDB" id="A0A5B7AE07"/>
<evidence type="ECO:0000256" key="3">
    <source>
        <dbReference type="ARBA" id="ARBA00009592"/>
    </source>
</evidence>
<dbReference type="InterPro" id="IPR001245">
    <property type="entry name" value="Ser-Thr/Tyr_kinase_cat_dom"/>
</dbReference>
<dbReference type="SMART" id="SM00220">
    <property type="entry name" value="S_TKc"/>
    <property type="match status" value="1"/>
</dbReference>
<dbReference type="PANTHER" id="PTHR48056">
    <property type="entry name" value="LRR RECEPTOR-LIKE SERINE/THREONINE-PROTEIN KINASE-RELATED"/>
    <property type="match status" value="1"/>
</dbReference>
<dbReference type="GO" id="GO:0005496">
    <property type="term" value="F:steroid binding"/>
    <property type="evidence" value="ECO:0007669"/>
    <property type="project" value="UniProtKB-KW"/>
</dbReference>
<evidence type="ECO:0000256" key="13">
    <source>
        <dbReference type="ARBA" id="ARBA00022741"/>
    </source>
</evidence>
<name>A0A5B7AE07_DAVIN</name>
<evidence type="ECO:0000256" key="24">
    <source>
        <dbReference type="SAM" id="Phobius"/>
    </source>
</evidence>
<dbReference type="InterPro" id="IPR050647">
    <property type="entry name" value="Plant_LRR-RLKs"/>
</dbReference>
<dbReference type="SUPFAM" id="SSF56112">
    <property type="entry name" value="Protein kinase-like (PK-like)"/>
    <property type="match status" value="1"/>
</dbReference>
<keyword evidence="6" id="KW-0723">Serine/threonine-protein kinase</keyword>
<dbReference type="PROSITE" id="PS00107">
    <property type="entry name" value="PROTEIN_KINASE_ATP"/>
    <property type="match status" value="1"/>
</dbReference>
<dbReference type="GO" id="GO:0009416">
    <property type="term" value="P:response to light stimulus"/>
    <property type="evidence" value="ECO:0007669"/>
    <property type="project" value="UniProtKB-ARBA"/>
</dbReference>
<proteinExistence type="inferred from homology"/>
<dbReference type="InterPro" id="IPR032675">
    <property type="entry name" value="LRR_dom_sf"/>
</dbReference>
<keyword evidence="18 24" id="KW-0472">Membrane</keyword>
<keyword evidence="12" id="KW-0677">Repeat</keyword>
<dbReference type="Gene3D" id="3.30.200.20">
    <property type="entry name" value="Phosphorylase Kinase, domain 1"/>
    <property type="match status" value="1"/>
</dbReference>
<evidence type="ECO:0000256" key="16">
    <source>
        <dbReference type="ARBA" id="ARBA00022989"/>
    </source>
</evidence>
<dbReference type="InterPro" id="IPR013210">
    <property type="entry name" value="LRR_N_plant-typ"/>
</dbReference>
<evidence type="ECO:0000256" key="12">
    <source>
        <dbReference type="ARBA" id="ARBA00022737"/>
    </source>
</evidence>
<gene>
    <name evidence="26" type="ORF">Din_024411</name>
</gene>
<dbReference type="Gene3D" id="1.10.510.10">
    <property type="entry name" value="Transferase(Phosphotransferase) domain 1"/>
    <property type="match status" value="1"/>
</dbReference>
<dbReference type="CDD" id="cd14066">
    <property type="entry name" value="STKc_IRAK"/>
    <property type="match status" value="1"/>
</dbReference>
<dbReference type="EC" id="2.7.11.1" evidence="4"/>
<dbReference type="InterPro" id="IPR000719">
    <property type="entry name" value="Prot_kinase_dom"/>
</dbReference>
<dbReference type="FunFam" id="1.10.510.10:FF:000291">
    <property type="entry name" value="Brassinosteroid LRR receptor kinase"/>
    <property type="match status" value="1"/>
</dbReference>
<dbReference type="GO" id="GO:0006952">
    <property type="term" value="P:defense response"/>
    <property type="evidence" value="ECO:0007669"/>
    <property type="project" value="UniProtKB-ARBA"/>
</dbReference>
<dbReference type="FunFam" id="3.30.200.20:FF:000150">
    <property type="entry name" value="serine/threonine-protein kinase BRI1-like 2"/>
    <property type="match status" value="1"/>
</dbReference>
<dbReference type="FunFam" id="3.80.10.10:FF:000095">
    <property type="entry name" value="LRR receptor-like serine/threonine-protein kinase GSO1"/>
    <property type="match status" value="2"/>
</dbReference>
<dbReference type="InterPro" id="IPR001611">
    <property type="entry name" value="Leu-rich_rpt"/>
</dbReference>
<dbReference type="Gene3D" id="3.80.10.10">
    <property type="entry name" value="Ribonuclease Inhibitor"/>
    <property type="match status" value="1"/>
</dbReference>
<evidence type="ECO:0000256" key="7">
    <source>
        <dbReference type="ARBA" id="ARBA00022614"/>
    </source>
</evidence>
<dbReference type="SMART" id="SM00369">
    <property type="entry name" value="LRR_TYP"/>
    <property type="match status" value="5"/>
</dbReference>
<dbReference type="InterPro" id="IPR003591">
    <property type="entry name" value="Leu-rich_rpt_typical-subtyp"/>
</dbReference>
<dbReference type="Pfam" id="PF08263">
    <property type="entry name" value="LRRNT_2"/>
    <property type="match status" value="1"/>
</dbReference>
<feature type="binding site" evidence="23">
    <location>
        <position position="937"/>
    </location>
    <ligand>
        <name>ATP</name>
        <dbReference type="ChEBI" id="CHEBI:30616"/>
    </ligand>
</feature>
<organism evidence="26">
    <name type="scientific">Davidia involucrata</name>
    <name type="common">Dove tree</name>
    <dbReference type="NCBI Taxonomy" id="16924"/>
    <lineage>
        <taxon>Eukaryota</taxon>
        <taxon>Viridiplantae</taxon>
        <taxon>Streptophyta</taxon>
        <taxon>Embryophyta</taxon>
        <taxon>Tracheophyta</taxon>
        <taxon>Spermatophyta</taxon>
        <taxon>Magnoliopsida</taxon>
        <taxon>eudicotyledons</taxon>
        <taxon>Gunneridae</taxon>
        <taxon>Pentapetalae</taxon>
        <taxon>asterids</taxon>
        <taxon>Cornales</taxon>
        <taxon>Nyssaceae</taxon>
        <taxon>Davidia</taxon>
    </lineage>
</organism>
<keyword evidence="8" id="KW-0754">Steroid-binding</keyword>
<evidence type="ECO:0000256" key="6">
    <source>
        <dbReference type="ARBA" id="ARBA00022527"/>
    </source>
</evidence>
<reference evidence="26" key="1">
    <citation type="submission" date="2019-08" db="EMBL/GenBank/DDBJ databases">
        <title>Reference gene set and small RNA set construction with multiple tissues from Davidia involucrata Baill.</title>
        <authorList>
            <person name="Yang H."/>
            <person name="Zhou C."/>
            <person name="Li G."/>
            <person name="Wang J."/>
            <person name="Gao P."/>
            <person name="Wang M."/>
            <person name="Wang R."/>
            <person name="Zhao Y."/>
        </authorList>
    </citation>
    <scope>NUCLEOTIDE SEQUENCE</scope>
    <source>
        <tissue evidence="26">Mixed with DoveR01_LX</tissue>
    </source>
</reference>
<evidence type="ECO:0000256" key="15">
    <source>
        <dbReference type="ARBA" id="ARBA00022840"/>
    </source>
</evidence>
<evidence type="ECO:0000256" key="11">
    <source>
        <dbReference type="ARBA" id="ARBA00022729"/>
    </source>
</evidence>
<sequence>MRAYETQSPGVKMKTLNGRPHCHHSFSSNKLFFFFSLYHLLILLLPFTFLSPKASSASSNGLYNDSQQLLNFKASLPYPNTLQNWLPNINPCNFSGVSCRNSRVSSIDLRNVHLNLDFVSVSSSLITLPNLETLSLKNSNLTGSVSSIAKTQCSVVLSDIDLAENGLSGPISDLSSFARCSSLKSLNLSKNSLDFTIGGSAGLRLNLQVLDLSYNRISGQNVVPWLFSGGGCGGLQYLSLKGNKVAGALPVSDCNSLQYLDLSGNSFNTTFPSFGDCLYLQHLDLSSNKFSGDINTSLSSCNSLNFLNLTRNQFTGAIPALPSGTMQFLYLSGNDFHGEIPIQLSDLCSSLIELDISLNHLSGSVPESFSTCSHLESLNISNNNFSGHLPIDTLLKLTNLKAMVFSFNKFEGSLPNSLLKLTNLETLDVSSNNLSGSIPTGLCPDPRNSLKVLYLQNNMFNGPIPESLSNCSQLVSLDLSFNYLNGTIPSSLGSLSKLRDLIIWLNQLHGEIPQELRYILTLENLILDFNDLTGTIPAGLSDCTNLNWISLSNNRLSGEIPASFGGLANLAILKLGNNSISGSIPAELGDCRNLLWLDLSTNLLNGTIPPALFKQSGSIAVAMLTGKRYAYIKNDGSKQCHGAGNLLEFGGIRQEQLSRISTRHPCNFTRVYGGFVQPTFNQNGSMIFLDLSYNMLGGSIPKELGSMYYLSILNLGHNDLSGPIPEELGSLKNVDILDLSYNRLNGSIPPSLTSLTLLGEINLSNNNLSGMIPQSPPFDTLPVSGFLNNSLCDYPLPACRSDSGSSSNSQHKSHRRQASLAGSVAMGLLFSLFCIFGLIIVAIETKKRRKKKDAVLDAYMDGHSHSGTANTNWKLTTAREALSISLATFEKPLRKLTFADLLEATNGFHNDSLVGSGGFGDVYKAQLKDGSTVAIKKLIHISGQGDREFTAEMETIGKIKHRNLVPLLGYCKVGEERLLVYEYMKYGSLEDVLHDRKKIGIKLNWGARRKIAIGAARGLAFLHHNCIPHIIHRDMKSSNVLLDENLEARVSDFGMARLMSAMDTHLSVSTLAGTPGYVPPEYYQSFRCSTKGDVYSYGVVLLELLTGRQPTDSADFGDNNLVGWVKQHAKVRVSDVFDPEILKQDPSLEIELQQHLKVASACLDDRPWRRPTMIQVMAMFKEIQAGSGLDSTSTISVDDESFSTVGGVEMSIKEDNELSKQ</sequence>
<comment type="subcellular location">
    <subcellularLocation>
        <location evidence="1">Cell membrane</location>
        <topology evidence="1">Single-pass type I membrane protein</topology>
    </subcellularLocation>
</comment>
<evidence type="ECO:0000256" key="23">
    <source>
        <dbReference type="PROSITE-ProRule" id="PRU10141"/>
    </source>
</evidence>
<accession>A0A5B7AE07</accession>
<evidence type="ECO:0000313" key="26">
    <source>
        <dbReference type="EMBL" id="MPA54970.1"/>
    </source>
</evidence>
<comment type="similarity">
    <text evidence="3">Belongs to the RLP family.</text>
</comment>
<dbReference type="InterPro" id="IPR011009">
    <property type="entry name" value="Kinase-like_dom_sf"/>
</dbReference>
<keyword evidence="14" id="KW-0418">Kinase</keyword>
<evidence type="ECO:0000256" key="2">
    <source>
        <dbReference type="ARBA" id="ARBA00008684"/>
    </source>
</evidence>
<evidence type="ECO:0000256" key="20">
    <source>
        <dbReference type="ARBA" id="ARBA00023180"/>
    </source>
</evidence>
<evidence type="ECO:0000256" key="4">
    <source>
        <dbReference type="ARBA" id="ARBA00012513"/>
    </source>
</evidence>
<dbReference type="PRINTS" id="PR00019">
    <property type="entry name" value="LEURICHRPT"/>
</dbReference>
<dbReference type="SUPFAM" id="SSF52047">
    <property type="entry name" value="RNI-like"/>
    <property type="match status" value="2"/>
</dbReference>
<dbReference type="Gene3D" id="3.30.1490.310">
    <property type="match status" value="1"/>
</dbReference>
<evidence type="ECO:0000256" key="9">
    <source>
        <dbReference type="ARBA" id="ARBA00022679"/>
    </source>
</evidence>
<evidence type="ECO:0000256" key="5">
    <source>
        <dbReference type="ARBA" id="ARBA00022475"/>
    </source>
</evidence>
<protein>
    <recommendedName>
        <fullName evidence="4">non-specific serine/threonine protein kinase</fullName>
        <ecNumber evidence="4">2.7.11.1</ecNumber>
    </recommendedName>
</protein>
<feature type="domain" description="Protein kinase" evidence="25">
    <location>
        <begin position="908"/>
        <end position="1183"/>
    </location>
</feature>
<dbReference type="GO" id="GO:0009729">
    <property type="term" value="P:detection of brassinosteroid stimulus"/>
    <property type="evidence" value="ECO:0007669"/>
    <property type="project" value="UniProtKB-ARBA"/>
</dbReference>
<evidence type="ECO:0000259" key="25">
    <source>
        <dbReference type="PROSITE" id="PS50011"/>
    </source>
</evidence>
<feature type="transmembrane region" description="Helical" evidence="24">
    <location>
        <begin position="31"/>
        <end position="50"/>
    </location>
</feature>
<evidence type="ECO:0000256" key="21">
    <source>
        <dbReference type="ARBA" id="ARBA00047899"/>
    </source>
</evidence>
<dbReference type="InterPro" id="IPR017441">
    <property type="entry name" value="Protein_kinase_ATP_BS"/>
</dbReference>
<keyword evidence="20" id="KW-0325">Glycoprotein</keyword>
<dbReference type="PANTHER" id="PTHR48056:SF18">
    <property type="entry name" value="NON-SPECIFIC SERINE_THREONINE PROTEIN KINASE"/>
    <property type="match status" value="1"/>
</dbReference>
<keyword evidence="11" id="KW-0732">Signal</keyword>